<feature type="domain" description="Methyltransferase type 11" evidence="1">
    <location>
        <begin position="18"/>
        <end position="99"/>
    </location>
</feature>
<name>A0A0F9GK11_9ZZZZ</name>
<evidence type="ECO:0000259" key="1">
    <source>
        <dbReference type="Pfam" id="PF08241"/>
    </source>
</evidence>
<accession>A0A0F9GK11</accession>
<dbReference type="InterPro" id="IPR013216">
    <property type="entry name" value="Methyltransf_11"/>
</dbReference>
<dbReference type="SUPFAM" id="SSF53335">
    <property type="entry name" value="S-adenosyl-L-methionine-dependent methyltransferases"/>
    <property type="match status" value="1"/>
</dbReference>
<protein>
    <recommendedName>
        <fullName evidence="1">Methyltransferase type 11 domain-containing protein</fullName>
    </recommendedName>
</protein>
<dbReference type="EMBL" id="LAZR01017741">
    <property type="protein sequence ID" value="KKL99163.1"/>
    <property type="molecule type" value="Genomic_DNA"/>
</dbReference>
<gene>
    <name evidence="2" type="ORF">LCGC14_1817200</name>
</gene>
<dbReference type="Pfam" id="PF08241">
    <property type="entry name" value="Methyltransf_11"/>
    <property type="match status" value="1"/>
</dbReference>
<dbReference type="GO" id="GO:0008757">
    <property type="term" value="F:S-adenosylmethionine-dependent methyltransferase activity"/>
    <property type="evidence" value="ECO:0007669"/>
    <property type="project" value="InterPro"/>
</dbReference>
<sequence>MEFVNEIIQELKKPVIVDIGDSAGAHLQYIMGLYSKNKDIKCLSVNLDEKAVRKIREKGLEAIHARAEDLHKYDVNADIFLCFELLEHLMNPCQFLYELSSRTNVKYLIVTIPYVRGSRVGLHHIRGVGGGGGSCLC</sequence>
<dbReference type="Gene3D" id="3.40.50.150">
    <property type="entry name" value="Vaccinia Virus protein VP39"/>
    <property type="match status" value="1"/>
</dbReference>
<evidence type="ECO:0000313" key="2">
    <source>
        <dbReference type="EMBL" id="KKL99163.1"/>
    </source>
</evidence>
<comment type="caution">
    <text evidence="2">The sequence shown here is derived from an EMBL/GenBank/DDBJ whole genome shotgun (WGS) entry which is preliminary data.</text>
</comment>
<reference evidence="2" key="1">
    <citation type="journal article" date="2015" name="Nature">
        <title>Complex archaea that bridge the gap between prokaryotes and eukaryotes.</title>
        <authorList>
            <person name="Spang A."/>
            <person name="Saw J.H."/>
            <person name="Jorgensen S.L."/>
            <person name="Zaremba-Niedzwiedzka K."/>
            <person name="Martijn J."/>
            <person name="Lind A.E."/>
            <person name="van Eijk R."/>
            <person name="Schleper C."/>
            <person name="Guy L."/>
            <person name="Ettema T.J."/>
        </authorList>
    </citation>
    <scope>NUCLEOTIDE SEQUENCE</scope>
</reference>
<dbReference type="AlphaFoldDB" id="A0A0F9GK11"/>
<proteinExistence type="predicted"/>
<organism evidence="2">
    <name type="scientific">marine sediment metagenome</name>
    <dbReference type="NCBI Taxonomy" id="412755"/>
    <lineage>
        <taxon>unclassified sequences</taxon>
        <taxon>metagenomes</taxon>
        <taxon>ecological metagenomes</taxon>
    </lineage>
</organism>
<dbReference type="InterPro" id="IPR029063">
    <property type="entry name" value="SAM-dependent_MTases_sf"/>
</dbReference>